<evidence type="ECO:0000313" key="3">
    <source>
        <dbReference type="Proteomes" id="UP001398556"/>
    </source>
</evidence>
<protein>
    <submittedName>
        <fullName evidence="2">FdtA/QdtA family cupin domain-containing protein</fullName>
    </submittedName>
</protein>
<dbReference type="RefSeq" id="WP_341699338.1">
    <property type="nucleotide sequence ID" value="NZ_JBBYHU010000004.1"/>
</dbReference>
<reference evidence="2 3" key="1">
    <citation type="submission" date="2024-04" db="EMBL/GenBank/DDBJ databases">
        <title>Flavobacterium sp. DGU99 16S ribosomal RNA gene Genome sequencing and assembly.</title>
        <authorList>
            <person name="Park S."/>
        </authorList>
    </citation>
    <scope>NUCLEOTIDE SEQUENCE [LARGE SCALE GENOMIC DNA]</scope>
    <source>
        <strain evidence="2 3">DGU99</strain>
    </source>
</reference>
<evidence type="ECO:0000259" key="1">
    <source>
        <dbReference type="Pfam" id="PF05523"/>
    </source>
</evidence>
<feature type="domain" description="Sugar 3,4-ketoisomerase QdtA cupin" evidence="1">
    <location>
        <begin position="3"/>
        <end position="131"/>
    </location>
</feature>
<dbReference type="Gene3D" id="2.60.120.10">
    <property type="entry name" value="Jelly Rolls"/>
    <property type="match status" value="1"/>
</dbReference>
<proteinExistence type="predicted"/>
<dbReference type="Pfam" id="PF05523">
    <property type="entry name" value="FdtA"/>
    <property type="match status" value="1"/>
</dbReference>
<sequence length="139" mass="16257">MSKIALIQLPKIIDPRGNLSFFEKENQIPFEIKRVYWIYDVPGGEIRGSHAFKEQNEVIIALSGSFDVILHDGEQEVKYSLNRSYYGLYVPKMMWRRLENFSTNSLAFVAADTIYDQNDYIRDFEDFKTLKNEIYGNGL</sequence>
<dbReference type="InterPro" id="IPR011051">
    <property type="entry name" value="RmlC_Cupin_sf"/>
</dbReference>
<dbReference type="InterPro" id="IPR014710">
    <property type="entry name" value="RmlC-like_jellyroll"/>
</dbReference>
<dbReference type="EMBL" id="JBBYHU010000004">
    <property type="protein sequence ID" value="MEL1240092.1"/>
    <property type="molecule type" value="Genomic_DNA"/>
</dbReference>
<dbReference type="InterPro" id="IPR008894">
    <property type="entry name" value="QdtA_cupin_dom"/>
</dbReference>
<organism evidence="2 3">
    <name type="scientific">Flavobacterium flavipallidum</name>
    <dbReference type="NCBI Taxonomy" id="3139140"/>
    <lineage>
        <taxon>Bacteria</taxon>
        <taxon>Pseudomonadati</taxon>
        <taxon>Bacteroidota</taxon>
        <taxon>Flavobacteriia</taxon>
        <taxon>Flavobacteriales</taxon>
        <taxon>Flavobacteriaceae</taxon>
        <taxon>Flavobacterium</taxon>
    </lineage>
</organism>
<evidence type="ECO:0000313" key="2">
    <source>
        <dbReference type="EMBL" id="MEL1240092.1"/>
    </source>
</evidence>
<keyword evidence="3" id="KW-1185">Reference proteome</keyword>
<accession>A0ABU9HJ11</accession>
<dbReference type="SUPFAM" id="SSF51182">
    <property type="entry name" value="RmlC-like cupins"/>
    <property type="match status" value="1"/>
</dbReference>
<dbReference type="Proteomes" id="UP001398556">
    <property type="component" value="Unassembled WGS sequence"/>
</dbReference>
<gene>
    <name evidence="2" type="ORF">AAEO59_03425</name>
</gene>
<comment type="caution">
    <text evidence="2">The sequence shown here is derived from an EMBL/GenBank/DDBJ whole genome shotgun (WGS) entry which is preliminary data.</text>
</comment>
<dbReference type="CDD" id="cd20292">
    <property type="entry name" value="cupin_QdtA-like"/>
    <property type="match status" value="1"/>
</dbReference>
<name>A0ABU9HJ11_9FLAO</name>